<evidence type="ECO:0008006" key="11">
    <source>
        <dbReference type="Google" id="ProtNLM"/>
    </source>
</evidence>
<dbReference type="GO" id="GO:0006891">
    <property type="term" value="P:intra-Golgi vesicle-mediated transport"/>
    <property type="evidence" value="ECO:0007669"/>
    <property type="project" value="TreeGrafter"/>
</dbReference>
<dbReference type="InterPro" id="IPR022233">
    <property type="entry name" value="TRAPPC10/Trs130_C"/>
</dbReference>
<feature type="region of interest" description="Disordered" evidence="4">
    <location>
        <begin position="588"/>
        <end position="619"/>
    </location>
</feature>
<dbReference type="GO" id="GO:0034498">
    <property type="term" value="P:early endosome to Golgi transport"/>
    <property type="evidence" value="ECO:0007669"/>
    <property type="project" value="TreeGrafter"/>
</dbReference>
<evidence type="ECO:0000313" key="10">
    <source>
        <dbReference type="Proteomes" id="UP000258309"/>
    </source>
</evidence>
<evidence type="ECO:0000259" key="7">
    <source>
        <dbReference type="Pfam" id="PF23274"/>
    </source>
</evidence>
<evidence type="ECO:0000259" key="5">
    <source>
        <dbReference type="Pfam" id="PF12584"/>
    </source>
</evidence>
<dbReference type="Pfam" id="PF23274">
    <property type="entry name" value="DUF7077"/>
    <property type="match status" value="1"/>
</dbReference>
<feature type="region of interest" description="Disordered" evidence="4">
    <location>
        <begin position="81"/>
        <end position="113"/>
    </location>
</feature>
<feature type="domain" description="TRAPPC10/Trs130 C-terminal" evidence="5">
    <location>
        <begin position="1358"/>
        <end position="1521"/>
    </location>
</feature>
<accession>A0A3E2GZ81</accession>
<evidence type="ECO:0000256" key="2">
    <source>
        <dbReference type="ARBA" id="ARBA00022448"/>
    </source>
</evidence>
<feature type="region of interest" description="Disordered" evidence="4">
    <location>
        <begin position="194"/>
        <end position="220"/>
    </location>
</feature>
<dbReference type="InterPro" id="IPR055505">
    <property type="entry name" value="DUF7077"/>
</dbReference>
<evidence type="ECO:0000256" key="3">
    <source>
        <dbReference type="ARBA" id="ARBA00023034"/>
    </source>
</evidence>
<dbReference type="Pfam" id="PF12584">
    <property type="entry name" value="TRAPPC10"/>
    <property type="match status" value="1"/>
</dbReference>
<dbReference type="InterPro" id="IPR056913">
    <property type="entry name" value="TRAPPC10/Trs130_N"/>
</dbReference>
<keyword evidence="10" id="KW-1185">Reference proteome</keyword>
<feature type="compositionally biased region" description="Polar residues" evidence="4">
    <location>
        <begin position="194"/>
        <end position="214"/>
    </location>
</feature>
<comment type="caution">
    <text evidence="9">The sequence shown here is derived from an EMBL/GenBank/DDBJ whole genome shotgun (WGS) entry which is preliminary data.</text>
</comment>
<keyword evidence="2" id="KW-0813">Transport</keyword>
<keyword evidence="3" id="KW-0333">Golgi apparatus</keyword>
<dbReference type="OMA" id="YEIHANP"/>
<dbReference type="EMBL" id="NCSJ02000269">
    <property type="protein sequence ID" value="RFU26327.1"/>
    <property type="molecule type" value="Genomic_DNA"/>
</dbReference>
<dbReference type="Pfam" id="PF24967">
    <property type="entry name" value="NTS_TR130"/>
    <property type="match status" value="1"/>
</dbReference>
<evidence type="ECO:0000313" key="9">
    <source>
        <dbReference type="EMBL" id="RFU26327.1"/>
    </source>
</evidence>
<feature type="domain" description="DUF7077" evidence="7">
    <location>
        <begin position="1020"/>
        <end position="1138"/>
    </location>
</feature>
<dbReference type="GO" id="GO:0005829">
    <property type="term" value="C:cytosol"/>
    <property type="evidence" value="ECO:0007669"/>
    <property type="project" value="GOC"/>
</dbReference>
<dbReference type="Pfam" id="PF24965">
    <property type="entry name" value="TRS130_4HB"/>
    <property type="match status" value="1"/>
</dbReference>
<dbReference type="Pfam" id="PF23036">
    <property type="entry name" value="TRAPPC10_1st"/>
    <property type="match status" value="1"/>
</dbReference>
<dbReference type="STRING" id="5539.A0A3E2GZ81"/>
<evidence type="ECO:0000256" key="1">
    <source>
        <dbReference type="ARBA" id="ARBA00004555"/>
    </source>
</evidence>
<feature type="region of interest" description="Disordered" evidence="4">
    <location>
        <begin position="400"/>
        <end position="425"/>
    </location>
</feature>
<dbReference type="PANTHER" id="PTHR13251:SF3">
    <property type="entry name" value="TRAFFICKING PROTEIN PARTICLE COMPLEX SUBUNIT 10"/>
    <property type="match status" value="1"/>
</dbReference>
<feature type="non-terminal residue" evidence="9">
    <location>
        <position position="1553"/>
    </location>
</feature>
<proteinExistence type="predicted"/>
<dbReference type="InterPro" id="IPR045126">
    <property type="entry name" value="TRAPPC10/Trs130"/>
</dbReference>
<reference evidence="9 10" key="1">
    <citation type="submission" date="2018-05" db="EMBL/GenBank/DDBJ databases">
        <title>Draft genome sequence of Scytalidium lignicola DSM 105466, a ubiquitous saprotrophic fungus.</title>
        <authorList>
            <person name="Buettner E."/>
            <person name="Gebauer A.M."/>
            <person name="Hofrichter M."/>
            <person name="Liers C."/>
            <person name="Kellner H."/>
        </authorList>
    </citation>
    <scope>NUCLEOTIDE SEQUENCE [LARGE SCALE GENOMIC DNA]</scope>
    <source>
        <strain evidence="9 10">DSM 105466</strain>
    </source>
</reference>
<feature type="non-terminal residue" evidence="9">
    <location>
        <position position="1"/>
    </location>
</feature>
<dbReference type="Proteomes" id="UP000258309">
    <property type="component" value="Unassembled WGS sequence"/>
</dbReference>
<dbReference type="GO" id="GO:1990071">
    <property type="term" value="C:TRAPPII protein complex"/>
    <property type="evidence" value="ECO:0007669"/>
    <property type="project" value="InterPro"/>
</dbReference>
<feature type="domain" description="TRAPPC10/Trs130 N-terminal" evidence="6">
    <location>
        <begin position="118"/>
        <end position="465"/>
    </location>
</feature>
<dbReference type="PANTHER" id="PTHR13251">
    <property type="entry name" value="EPILEPSY HOLOPROSENCEPHALY CANDIDATE 1/TMEM1"/>
    <property type="match status" value="1"/>
</dbReference>
<organism evidence="9 10">
    <name type="scientific">Scytalidium lignicola</name>
    <name type="common">Hyphomycete</name>
    <dbReference type="NCBI Taxonomy" id="5539"/>
    <lineage>
        <taxon>Eukaryota</taxon>
        <taxon>Fungi</taxon>
        <taxon>Dikarya</taxon>
        <taxon>Ascomycota</taxon>
        <taxon>Pezizomycotina</taxon>
        <taxon>Leotiomycetes</taxon>
        <taxon>Leotiomycetes incertae sedis</taxon>
        <taxon>Scytalidium</taxon>
    </lineage>
</organism>
<gene>
    <name evidence="9" type="ORF">B7463_g10018</name>
</gene>
<name>A0A3E2GZ81_SCYLI</name>
<comment type="subcellular location">
    <subcellularLocation>
        <location evidence="1">Golgi apparatus</location>
    </subcellularLocation>
</comment>
<evidence type="ECO:0000256" key="4">
    <source>
        <dbReference type="SAM" id="MobiDB-lite"/>
    </source>
</evidence>
<dbReference type="InterPro" id="IPR056916">
    <property type="entry name" value="NTS_TR130"/>
</dbReference>
<evidence type="ECO:0000259" key="8">
    <source>
        <dbReference type="Pfam" id="PF24967"/>
    </source>
</evidence>
<protein>
    <recommendedName>
        <fullName evidence="11">Trafficking protein particle complex subunit 10</fullName>
    </recommendedName>
</protein>
<evidence type="ECO:0000259" key="6">
    <source>
        <dbReference type="Pfam" id="PF23036"/>
    </source>
</evidence>
<sequence>MEESSSSSKVTVEYFDPHGVYPLLSPGLLPRLPLRNLHWESHSGPLRSISSLHIDLVPANQQGRPLSGTESLSTSTLNLSRVNSAGSGEDGFKKQNLGHPGLEGSDSQPGQPRAAIKERRHQIPGLRRTPYLKVLLLRCDDNDTYKSQSRQQVREWIKEHTQDAKKSASKLNTQENHDAFEWLVIHVVVPNTAAATQPRTNGKNSDSGTGTPTEKSGVRWRAGGSSTILDKLRADFNGSSKVGTDRIAQIRIGINDVPYDMLPRVVPAIPGSYTETPQDNENAWIDLITKIKALILSSFDMRVTQYEEDIREKDAQRSLRGWNFCTFFMLKEGLARGFESVGLVEDALVGYDELAVGLDAIIREQNTEGSWYGGTLLPYTEDLKIHAQRARAAALKEFGGETEAEETIDLQSTETHSDNDTHEIPLSATKKNYRELILSNSISVFDFRCYLFARQLFLLLRLANASSSREELLAKLKEQRESTLLGVAARVPPAQPDQDAENLTVLAEICKRSMAFISSISGVMRDDVWAAYLPDKSQKDASGDEAAVQQIRDDPVMKQVVDNIVSSFTFAITEQILAQTATKALPIPPSTLAPPSSEIDGQEQKASIPEPKTMMHPARNSSLGLPVREPLKDPPPSPGIFPSGKPDSIHFLKAGLEELAGYRAELYLLSRSVLERLGGERAWSVGWESVASLKHGISAEMEDVNLDEPVSSTDNTEADALNTHYFLHGINSKLLRTALDNEDDFYRLHETLTDKALRHYTVANRIQSVQSSMADLAVLKFYLKDYGAAASYFYRMTPFYGEGGWTQIELSLLIMYAKCLKELQRKEDYVRIVLKLLEKTAAVERERLSHKSASKIGKGHLSTLPDDTELEEPYLEELMDITKTLSHKTNVSVQAFFAHMEIDGTPKYHSEMDSFALQVQLQYLLPQDFSIERARVRVVPVGGDTREIWLESEDGVICKKGQVSLQVHSNMIIPGTYVASHVILQSGNIVMQYVHDINLPPSKEDSFFKCPKLLLYHRAEAFGIRLFPSRTMYLNKTRSLEMELSSGWNDITKGELHLRAGTAGLRLHTGETEVIGGDFQISKKADAGVINFGPFALDSTATLRIPFSLEHEVNDITLKIEVSYSAEKGEFFSAINASLSTILPLGVNVQDVFKHKALFSRFTISSASSSPLRLLRSNLESSAVFEAHCGVPLMKPMPIFPKQPASMLYKITKSSSAPSSLRKGQKASLSLVLLYSCLEEEINYAVVDSLKKAFEGTLLYSYIHLVISTIIPQLHARLSPYGLEQIAVLHELQTSLLADIKWSNLFLGLGRSFDSNQDTAILLAEHLVKWQRQNPAIPLLPINLDDQSVPHYRSIVIPVDVPSVTVVHTADLQIQKTLDSSSFAPTLALNNPVAAVLDLKFTRNWDTEYLTSGSKEITQKDLTFYYEITAPPDLWLISGRRKGHYIVPPSSKPPPKLSFPLVLVPLREGNLSYPTVEIKYTPNHGMKASSPVIGVKDGKTELPVVTCEVDNKNSGEVIRVVRDAGKTTVSLDASGPQGGAWLLEAERRIVDGV</sequence>
<dbReference type="OrthoDB" id="10256906at2759"/>
<feature type="domain" description="Trs130 NTS" evidence="8">
    <location>
        <begin position="732"/>
        <end position="832"/>
    </location>
</feature>